<organism evidence="2 3">
    <name type="scientific">Chanos chanos</name>
    <name type="common">Milkfish</name>
    <name type="synonym">Mugil chanos</name>
    <dbReference type="NCBI Taxonomy" id="29144"/>
    <lineage>
        <taxon>Eukaryota</taxon>
        <taxon>Metazoa</taxon>
        <taxon>Chordata</taxon>
        <taxon>Craniata</taxon>
        <taxon>Vertebrata</taxon>
        <taxon>Euteleostomi</taxon>
        <taxon>Actinopterygii</taxon>
        <taxon>Neopterygii</taxon>
        <taxon>Teleostei</taxon>
        <taxon>Ostariophysi</taxon>
        <taxon>Gonorynchiformes</taxon>
        <taxon>Chanidae</taxon>
        <taxon>Chanos</taxon>
    </lineage>
</organism>
<dbReference type="AlphaFoldDB" id="A0A6J2UNC5"/>
<dbReference type="OrthoDB" id="10007406at2759"/>
<dbReference type="GeneID" id="115804319"/>
<reference evidence="3" key="1">
    <citation type="submission" date="2025-08" db="UniProtKB">
        <authorList>
            <consortium name="RefSeq"/>
        </authorList>
    </citation>
    <scope>IDENTIFICATION</scope>
</reference>
<dbReference type="InterPro" id="IPR027993">
    <property type="entry name" value="DUF4495"/>
</dbReference>
<keyword evidence="2" id="KW-1185">Reference proteome</keyword>
<dbReference type="Pfam" id="PF14906">
    <property type="entry name" value="DUF4495"/>
    <property type="match status" value="1"/>
</dbReference>
<dbReference type="PANTHER" id="PTHR33960:SF1">
    <property type="entry name" value="SIMILAR TO KIAA0825 PROTEIN"/>
    <property type="match status" value="1"/>
</dbReference>
<accession>A0A6J2UNC5</accession>
<dbReference type="CTD" id="285600"/>
<dbReference type="FunCoup" id="A0A6J2UNC5">
    <property type="interactions" value="393"/>
</dbReference>
<dbReference type="PANTHER" id="PTHR33960">
    <property type="entry name" value="SIMILAR TO KIAA0825 PROTEIN"/>
    <property type="match status" value="1"/>
</dbReference>
<name>A0A6J2UNC5_CHACN</name>
<feature type="region of interest" description="Disordered" evidence="1">
    <location>
        <begin position="304"/>
        <end position="328"/>
    </location>
</feature>
<sequence>MEWHRDLSHDHAFVDLLLSGLPGEEDLQQLLRETEDKLKLNACSIEQNMKELQEKMGEPWTGERVPSPTECLQWFSPRNLATLKPVVVGHQELLDFLRELQQVLKAAEGHEEAVLQLLWNISSQCGVTFPNSSSSAPSSSPAVHTARDDSALEAQEVWNDIRVLLRRHLVDKLQTAAKPREREEDEAERDRVLRRILHLQQLSFLYPESDVLMRYQNLQRRAVLDLLQSTQSCSSARDRGFDRLALSFREASPALCSMIQEDLQVLNGVAEPHSILAFLNQVYLSTISQELGLLMEREVEMALKDNTTPGGKGGKSSSKSKTAVAPQEQPKRERSFCLTSHQLCCLTQLATALLELEQKVEDLATQVGFLNCAGEAVCSGKGIPRKAKEDTDVPSVDGKSTPNLLLQNTEAVSLEFDWRVAFRDLVPQMAHCLRVVLEDICAKSLQQEAESHAANPAYLACIDVPQREGAEPTCPERDSPKRIVKFCGDVMGELDTLLALALVCKDEALLPVRSSFVEVTGRVTSALLGRLEERAQEVPSTTPFQNLPLLLATSTYIHQRLCHYESQLRHSARMPLTLLPLQKNREVTAALHEHLTSYGLHVCVTSLLQDAESHYWADPRPFHEGERCSFSIQMWHYFLSGLRSDLWAVLPPALAQETLAQVLCQTLQVLVQRYSRAKPSYKRAPQIRCDITAVLLCVEQLMWSVCDSVSDLVRPDPASGSWVSCIHSLCGQLLSVLVIVTAPLTELCRTFQRNPDEKRFDSEVTQARDIHTPLWLRSVDPRLFSVDTMRDCSEGEGSAVCPLKLLISGPCCNPALLLQTLLHTDGLVLRALIRHSHFYGDSEVEVTPEQKKAADGFMEAVFTVLASLNPVPKALTLALEEYMDSRHLWDHLYNLADSGRSEPTVIGCIRATVTRPVTSLLTHLVGMVRTCEDRSGPLIRQDLPDGILNKIPKEWKYTHQDTKAKESSKSMVRVSIQGLSFIFTNLPSIISSLPLPIRFLFAVAEKRLSQHARQLRSTGLLVWAFLGCLCQSLEDGEALERVSCSPLERGAKERLALLSECLQVSLGQQKGVPKTAVHKVLQGLEECRPKWSCVQLQKARKLCCEGVFERRASGSMQETGGIAELSESRIRQMLLQLCHHTGGSQSLRQIYDTIQLNQEILMSRLLGPAESDTDLPPGPGLVIFCLEESEATGSHTPFNPLTQFDHIGHKKFDQSAVSEWEWDWTQLLSANQSVSHLTLRSLLSNRWEMQDAAPLDDEEKVLVEQLKKSYFTQTTES</sequence>
<protein>
    <submittedName>
        <fullName evidence="3">Uncharacterized protein KIAA0825 homolog</fullName>
    </submittedName>
</protein>
<evidence type="ECO:0000313" key="3">
    <source>
        <dbReference type="RefSeq" id="XP_030620556.1"/>
    </source>
</evidence>
<evidence type="ECO:0000313" key="2">
    <source>
        <dbReference type="Proteomes" id="UP000504632"/>
    </source>
</evidence>
<gene>
    <name evidence="3" type="primary">kiaa0825</name>
</gene>
<proteinExistence type="predicted"/>
<evidence type="ECO:0000256" key="1">
    <source>
        <dbReference type="SAM" id="MobiDB-lite"/>
    </source>
</evidence>
<dbReference type="Proteomes" id="UP000504632">
    <property type="component" value="Chromosome 1"/>
</dbReference>
<dbReference type="InParanoid" id="A0A6J2UNC5"/>
<dbReference type="RefSeq" id="XP_030620556.1">
    <property type="nucleotide sequence ID" value="XM_030764696.1"/>
</dbReference>